<dbReference type="PROSITE" id="PS01125">
    <property type="entry name" value="ROK"/>
    <property type="match status" value="1"/>
</dbReference>
<evidence type="ECO:0000313" key="2">
    <source>
        <dbReference type="EMBL" id="AVG23932.1"/>
    </source>
</evidence>
<accession>A0A2L2BQP2</accession>
<gene>
    <name evidence="2" type="ORF">C3B54_11963</name>
</gene>
<evidence type="ECO:0000256" key="1">
    <source>
        <dbReference type="ARBA" id="ARBA00006479"/>
    </source>
</evidence>
<reference evidence="2 3" key="1">
    <citation type="submission" date="2018-02" db="EMBL/GenBank/DDBJ databases">
        <title>Complete genome of the streamlined marine actinobacterium Pontimonas salivibrio CL-TW6 adapted to coastal planktonic lifestype.</title>
        <authorList>
            <person name="Cho B.C."/>
            <person name="Hardies S.C."/>
            <person name="Jang G.I."/>
            <person name="Hwang C.Y."/>
        </authorList>
    </citation>
    <scope>NUCLEOTIDE SEQUENCE [LARGE SCALE GENOMIC DNA]</scope>
    <source>
        <strain evidence="2 3">CL-TW6</strain>
    </source>
</reference>
<dbReference type="Proteomes" id="UP000243077">
    <property type="component" value="Chromosome"/>
</dbReference>
<dbReference type="InterPro" id="IPR000600">
    <property type="entry name" value="ROK"/>
</dbReference>
<dbReference type="Gene3D" id="3.30.420.40">
    <property type="match status" value="2"/>
</dbReference>
<protein>
    <submittedName>
        <fullName evidence="2">Glucokinase</fullName>
        <ecNumber evidence="2">2.7.1.2</ecNumber>
    </submittedName>
</protein>
<keyword evidence="2" id="KW-0418">Kinase</keyword>
<proteinExistence type="inferred from homology"/>
<name>A0A2L2BQP2_9MICO</name>
<dbReference type="InterPro" id="IPR049874">
    <property type="entry name" value="ROK_cs"/>
</dbReference>
<dbReference type="PANTHER" id="PTHR18964:SF149">
    <property type="entry name" value="BIFUNCTIONAL UDP-N-ACETYLGLUCOSAMINE 2-EPIMERASE_N-ACETYLMANNOSAMINE KINASE"/>
    <property type="match status" value="1"/>
</dbReference>
<dbReference type="PANTHER" id="PTHR18964">
    <property type="entry name" value="ROK (REPRESSOR, ORF, KINASE) FAMILY"/>
    <property type="match status" value="1"/>
</dbReference>
<dbReference type="AlphaFoldDB" id="A0A2L2BQP2"/>
<dbReference type="Pfam" id="PF00480">
    <property type="entry name" value="ROK"/>
    <property type="match status" value="1"/>
</dbReference>
<evidence type="ECO:0000313" key="3">
    <source>
        <dbReference type="Proteomes" id="UP000243077"/>
    </source>
</evidence>
<organism evidence="2 3">
    <name type="scientific">Pontimonas salivibrio</name>
    <dbReference type="NCBI Taxonomy" id="1159327"/>
    <lineage>
        <taxon>Bacteria</taxon>
        <taxon>Bacillati</taxon>
        <taxon>Actinomycetota</taxon>
        <taxon>Actinomycetes</taxon>
        <taxon>Micrococcales</taxon>
        <taxon>Microbacteriaceae</taxon>
        <taxon>Pontimonas</taxon>
    </lineage>
</organism>
<dbReference type="InterPro" id="IPR043129">
    <property type="entry name" value="ATPase_NBD"/>
</dbReference>
<keyword evidence="3" id="KW-1185">Reference proteome</keyword>
<comment type="similarity">
    <text evidence="1">Belongs to the ROK (NagC/XylR) family.</text>
</comment>
<dbReference type="GO" id="GO:0004340">
    <property type="term" value="F:glucokinase activity"/>
    <property type="evidence" value="ECO:0007669"/>
    <property type="project" value="UniProtKB-EC"/>
</dbReference>
<dbReference type="KEGG" id="psai:C3B54_11963"/>
<keyword evidence="2" id="KW-0808">Transferase</keyword>
<dbReference type="EC" id="2.7.1.2" evidence="2"/>
<dbReference type="EMBL" id="CP026923">
    <property type="protein sequence ID" value="AVG23932.1"/>
    <property type="molecule type" value="Genomic_DNA"/>
</dbReference>
<sequence>MPVQSLGIDIGGTSIKAGIVGPRGLEGEIRQVPTPSHPDAIIDTTLALAKSFPVQPTVGVAVAAFLDPARTHVEFSPNIAWDGRPLRHELEEGLQLPVVLENDANAAGYGEYVLGAGQQASPMVMLTLGTGVGGAVILDGKLLAGARGVAGELGHIVVNPGGAVCGCGQRGCVETVSSGTALMTMARQALGIEINSTHALKQALVDAPELRKTLLNTMAEGIIGALLQIQAVVDPALSVIGGGVTERLGAELFDALDRLKDDALDGRRSVAFPPIVPAELGNSAGIIGAGLLAQRHDVHSAH</sequence>
<dbReference type="SUPFAM" id="SSF53067">
    <property type="entry name" value="Actin-like ATPase domain"/>
    <property type="match status" value="1"/>
</dbReference>